<dbReference type="InterPro" id="IPR004843">
    <property type="entry name" value="Calcineurin-like_PHP"/>
</dbReference>
<feature type="domain" description="Calcineurin-like phosphoesterase C-terminal" evidence="3">
    <location>
        <begin position="468"/>
        <end position="651"/>
    </location>
</feature>
<dbReference type="InterPro" id="IPR032285">
    <property type="entry name" value="Metallophos_N"/>
</dbReference>
<evidence type="ECO:0000313" key="6">
    <source>
        <dbReference type="Proteomes" id="UP000306808"/>
    </source>
</evidence>
<dbReference type="PANTHER" id="PTHR43143:SF1">
    <property type="entry name" value="SERINE_THREONINE-PROTEIN PHOSPHATASE CPPED1"/>
    <property type="match status" value="1"/>
</dbReference>
<dbReference type="Pfam" id="PF16370">
    <property type="entry name" value="MetallophosC"/>
    <property type="match status" value="1"/>
</dbReference>
<evidence type="ECO:0000259" key="2">
    <source>
        <dbReference type="Pfam" id="PF00149"/>
    </source>
</evidence>
<sequence length="666" mass="75063">MSKKQKITVIMPKITNLFSLFVIITFIATSCAKSTSEPDHEDNPTEQSNNLQIEEVTIPTVWDVQTESKLKISGKGYKIGDVITFQPLNGTPDAITFTLNEVYEDHTILSVPVALKDGRYNLIVSRGELSKTLGSTSFNFVLRADIPNKDGKTVKGVVHVAGKGLANVVVSDGYEITQTDEDGVYYLSSNKRTGYVFISIPSNYEVSNSNHNLPLFYRYLNTNPTTIDTRDFELTPVNNENHILLVLGDMHLANRNNDLTQFQNGFISDLNNVITTYKAAGKKVYGLTLGDLTWETYWYSNSFALPEYVQQINKVNAQVFNIMGNHDNDPYFASDWMAENAYRRTLGPTYYSFNLGKVHYIVLDNTEYVNTGGGAGIIGDRNYNAKFTDQQLSWLIKDLETIDVATPIIIATHIQLHNAPNAAGNIPSYRTSNAGQLVTALNRFENVHILTGHTHINYRVPRDNKIMEHNTAAVCATWWWTGRDGYSNNHIAPDGSPGGYGIWEMTGKDIKWHYKSIGYEKEYQFRSYDLNNVHITATSYAPNANSQHQNLVSQYAFDFASKNENNEVLINVWGYDPQWTVSVTENGVPLNVQRIVSRDPLHIISYTMKRLNVNAVPTFDSANTSHMFKAKASAPNTTLHITVKDRFGNNYTETMERPKAFTYTMR</sequence>
<dbReference type="PROSITE" id="PS51257">
    <property type="entry name" value="PROKAR_LIPOPROTEIN"/>
    <property type="match status" value="1"/>
</dbReference>
<evidence type="ECO:0000256" key="1">
    <source>
        <dbReference type="SAM" id="SignalP"/>
    </source>
</evidence>
<evidence type="ECO:0000259" key="4">
    <source>
        <dbReference type="Pfam" id="PF16371"/>
    </source>
</evidence>
<accession>A0A4U0NKQ7</accession>
<name>A0A4U0NKQ7_9SPHI</name>
<proteinExistence type="predicted"/>
<feature type="chain" id="PRO_5020362766" evidence="1">
    <location>
        <begin position="33"/>
        <end position="666"/>
    </location>
</feature>
<dbReference type="InterPro" id="IPR051918">
    <property type="entry name" value="STPP_CPPED1"/>
</dbReference>
<evidence type="ECO:0000313" key="5">
    <source>
        <dbReference type="EMBL" id="TJZ54931.1"/>
    </source>
</evidence>
<dbReference type="OrthoDB" id="1776264at2"/>
<dbReference type="Pfam" id="PF00149">
    <property type="entry name" value="Metallophos"/>
    <property type="match status" value="1"/>
</dbReference>
<dbReference type="Proteomes" id="UP000306808">
    <property type="component" value="Unassembled WGS sequence"/>
</dbReference>
<protein>
    <submittedName>
        <fullName evidence="5">Metallophosphoesterase</fullName>
    </submittedName>
</protein>
<feature type="domain" description="Calcineurin-like phosphoesterase N-terminal" evidence="4">
    <location>
        <begin position="156"/>
        <end position="234"/>
    </location>
</feature>
<dbReference type="EMBL" id="SUME01000006">
    <property type="protein sequence ID" value="TJZ54931.1"/>
    <property type="molecule type" value="Genomic_DNA"/>
</dbReference>
<gene>
    <name evidence="5" type="ORF">FAZ15_15830</name>
</gene>
<dbReference type="SUPFAM" id="SSF56300">
    <property type="entry name" value="Metallo-dependent phosphatases"/>
    <property type="match status" value="1"/>
</dbReference>
<dbReference type="InterPro" id="IPR029052">
    <property type="entry name" value="Metallo-depent_PP-like"/>
</dbReference>
<organism evidence="5 6">
    <name type="scientific">Sphingobacterium olei</name>
    <dbReference type="NCBI Taxonomy" id="2571155"/>
    <lineage>
        <taxon>Bacteria</taxon>
        <taxon>Pseudomonadati</taxon>
        <taxon>Bacteroidota</taxon>
        <taxon>Sphingobacteriia</taxon>
        <taxon>Sphingobacteriales</taxon>
        <taxon>Sphingobacteriaceae</taxon>
        <taxon>Sphingobacterium</taxon>
    </lineage>
</organism>
<feature type="signal peptide" evidence="1">
    <location>
        <begin position="1"/>
        <end position="32"/>
    </location>
</feature>
<dbReference type="AlphaFoldDB" id="A0A4U0NKQ7"/>
<reference evidence="5 6" key="1">
    <citation type="submission" date="2019-04" db="EMBL/GenBank/DDBJ databases">
        <title>Sphingobacterium olei sp. nov., isolated from oil-contaminated soil.</title>
        <authorList>
            <person name="Liu B."/>
        </authorList>
    </citation>
    <scope>NUCLEOTIDE SEQUENCE [LARGE SCALE GENOMIC DNA]</scope>
    <source>
        <strain evidence="5 6">HAL-9</strain>
    </source>
</reference>
<feature type="domain" description="Calcineurin-like phosphoesterase" evidence="2">
    <location>
        <begin position="245"/>
        <end position="456"/>
    </location>
</feature>
<dbReference type="InterPro" id="IPR032288">
    <property type="entry name" value="Metallophos_C"/>
</dbReference>
<dbReference type="PANTHER" id="PTHR43143">
    <property type="entry name" value="METALLOPHOSPHOESTERASE, CALCINEURIN SUPERFAMILY"/>
    <property type="match status" value="1"/>
</dbReference>
<dbReference type="Pfam" id="PF16371">
    <property type="entry name" value="MetallophosN"/>
    <property type="match status" value="1"/>
</dbReference>
<keyword evidence="6" id="KW-1185">Reference proteome</keyword>
<keyword evidence="1" id="KW-0732">Signal</keyword>
<comment type="caution">
    <text evidence="5">The sequence shown here is derived from an EMBL/GenBank/DDBJ whole genome shotgun (WGS) entry which is preliminary data.</text>
</comment>
<dbReference type="RefSeq" id="WP_136902290.1">
    <property type="nucleotide sequence ID" value="NZ_SUME01000006.1"/>
</dbReference>
<evidence type="ECO:0000259" key="3">
    <source>
        <dbReference type="Pfam" id="PF16370"/>
    </source>
</evidence>
<dbReference type="Gene3D" id="3.60.21.10">
    <property type="match status" value="1"/>
</dbReference>
<dbReference type="GO" id="GO:0016787">
    <property type="term" value="F:hydrolase activity"/>
    <property type="evidence" value="ECO:0007669"/>
    <property type="project" value="InterPro"/>
</dbReference>